<organism evidence="1 2">
    <name type="scientific">Listeria booriae</name>
    <dbReference type="NCBI Taxonomy" id="1552123"/>
    <lineage>
        <taxon>Bacteria</taxon>
        <taxon>Bacillati</taxon>
        <taxon>Bacillota</taxon>
        <taxon>Bacilli</taxon>
        <taxon>Bacillales</taxon>
        <taxon>Listeriaceae</taxon>
        <taxon>Listeria</taxon>
    </lineage>
</organism>
<comment type="caution">
    <text evidence="1">The sequence shown here is derived from an EMBL/GenBank/DDBJ whole genome shotgun (WGS) entry which is preliminary data.</text>
</comment>
<gene>
    <name evidence="1" type="ORF">HB904_03875</name>
</gene>
<dbReference type="AlphaFoldDB" id="A0A842AGD4"/>
<proteinExistence type="predicted"/>
<dbReference type="Pfam" id="PF04883">
    <property type="entry name" value="HK97-gp10_like"/>
    <property type="match status" value="1"/>
</dbReference>
<protein>
    <recommendedName>
        <fullName evidence="3">HK97 gp10 family phage protein</fullName>
    </recommendedName>
</protein>
<accession>A0A842AGD4</accession>
<dbReference type="Proteomes" id="UP000574104">
    <property type="component" value="Unassembled WGS sequence"/>
</dbReference>
<dbReference type="RefSeq" id="WP_185434207.1">
    <property type="nucleotide sequence ID" value="NZ_JAARSH010000002.1"/>
</dbReference>
<evidence type="ECO:0008006" key="3">
    <source>
        <dbReference type="Google" id="ProtNLM"/>
    </source>
</evidence>
<dbReference type="InterPro" id="IPR010064">
    <property type="entry name" value="HK97-gp10_tail"/>
</dbReference>
<evidence type="ECO:0000313" key="2">
    <source>
        <dbReference type="Proteomes" id="UP000574104"/>
    </source>
</evidence>
<reference evidence="1 2" key="1">
    <citation type="submission" date="2020-03" db="EMBL/GenBank/DDBJ databases">
        <title>Soil Listeria distribution.</title>
        <authorList>
            <person name="Liao J."/>
            <person name="Wiedmann M."/>
        </authorList>
    </citation>
    <scope>NUCLEOTIDE SEQUENCE [LARGE SCALE GENOMIC DNA]</scope>
    <source>
        <strain evidence="1 2">FSL L7-1299</strain>
    </source>
</reference>
<sequence length="126" mass="14070">MVKGFEELEANITKLMLQNQSESRKAVKEVAEEFAQALANNTPVDADSKTGVHLRDDIQISGFKGAAQGQIEKDVGYGTKTSWRSHFPDLGTARFSGKHFKDKTIKEMQPKARKIYEDATKRGLNL</sequence>
<dbReference type="NCBIfam" id="TIGR01725">
    <property type="entry name" value="phge_HK97_gp10"/>
    <property type="match status" value="1"/>
</dbReference>
<dbReference type="EMBL" id="JAARSH010000002">
    <property type="protein sequence ID" value="MBC1615310.1"/>
    <property type="molecule type" value="Genomic_DNA"/>
</dbReference>
<evidence type="ECO:0000313" key="1">
    <source>
        <dbReference type="EMBL" id="MBC1615310.1"/>
    </source>
</evidence>
<name>A0A842AGD4_9LIST</name>